<dbReference type="InterPro" id="IPR005511">
    <property type="entry name" value="SMP-30"/>
</dbReference>
<feature type="binding site" evidence="2">
    <location>
        <position position="225"/>
    </location>
    <ligand>
        <name>a divalent metal cation</name>
        <dbReference type="ChEBI" id="CHEBI:60240"/>
    </ligand>
</feature>
<dbReference type="GO" id="GO:0046872">
    <property type="term" value="F:metal ion binding"/>
    <property type="evidence" value="ECO:0007669"/>
    <property type="project" value="UniProtKB-KW"/>
</dbReference>
<comment type="cofactor">
    <cofactor evidence="2">
        <name>Zn(2+)</name>
        <dbReference type="ChEBI" id="CHEBI:29105"/>
    </cofactor>
    <text evidence="2">Binds 1 divalent metal cation per subunit.</text>
</comment>
<keyword evidence="2" id="KW-0479">Metal-binding</keyword>
<dbReference type="PRINTS" id="PR01790">
    <property type="entry name" value="SMP30FAMILY"/>
</dbReference>
<dbReference type="Proteomes" id="UP000247763">
    <property type="component" value="Chromosome"/>
</dbReference>
<dbReference type="InterPro" id="IPR011042">
    <property type="entry name" value="6-blade_b-propeller_TolB-like"/>
</dbReference>
<dbReference type="InterPro" id="IPR013658">
    <property type="entry name" value="SGL"/>
</dbReference>
<dbReference type="RefSeq" id="WP_110449494.1">
    <property type="nucleotide sequence ID" value="NZ_CP029479.1"/>
</dbReference>
<feature type="binding site" evidence="2">
    <location>
        <position position="122"/>
    </location>
    <ligand>
        <name>substrate</name>
    </ligand>
</feature>
<proteinExistence type="predicted"/>
<dbReference type="PANTHER" id="PTHR47572">
    <property type="entry name" value="LIPOPROTEIN-RELATED"/>
    <property type="match status" value="1"/>
</dbReference>
<dbReference type="EMBL" id="CP029479">
    <property type="protein sequence ID" value="AWM76925.1"/>
    <property type="molecule type" value="Genomic_DNA"/>
</dbReference>
<sequence length="303" mass="32388">MDLQLIAEDFQFPEGPIAMNDGSVILTEIKRQTLTRVKPDGSKEILVNTGGGPNGAAIGPDGAIYITNNGGSFEWLDNQGMTIPGPTPPSHTGGYIQRFDLKTGELKTLYTECDGKKLVGPNDIVFDRQGGFWFSDHGCSTPEGRKFGAIYYAKIDGSHISRQRDHLISPNGIGLSPDEKVVYLADTNLGRLWAFDVAETGVLGPPDGFAPGRVVCNLPGYQLLDSLAVEAGGKVCVATIINGGITAFDPDGSVEHFPVPDLVTTNICFGGADMRTAWITASATGKLYRATWPRPGLKLNFNA</sequence>
<dbReference type="KEGG" id="phb:HYN04_03640"/>
<evidence type="ECO:0000313" key="4">
    <source>
        <dbReference type="EMBL" id="AWM76925.1"/>
    </source>
</evidence>
<dbReference type="SUPFAM" id="SSF63829">
    <property type="entry name" value="Calcium-dependent phosphotriesterase"/>
    <property type="match status" value="1"/>
</dbReference>
<keyword evidence="5" id="KW-1185">Reference proteome</keyword>
<dbReference type="Pfam" id="PF08450">
    <property type="entry name" value="SGL"/>
    <property type="match status" value="1"/>
</dbReference>
<evidence type="ECO:0000256" key="2">
    <source>
        <dbReference type="PIRSR" id="PIRSR605511-2"/>
    </source>
</evidence>
<protein>
    <submittedName>
        <fullName evidence="4">Gluconolaconase</fullName>
    </submittedName>
</protein>
<feature type="active site" description="Proton donor/acceptor" evidence="1">
    <location>
        <position position="225"/>
    </location>
</feature>
<evidence type="ECO:0000256" key="1">
    <source>
        <dbReference type="PIRSR" id="PIRSR605511-1"/>
    </source>
</evidence>
<organism evidence="4 5">
    <name type="scientific">Phenylobacterium parvum</name>
    <dbReference type="NCBI Taxonomy" id="2201350"/>
    <lineage>
        <taxon>Bacteria</taxon>
        <taxon>Pseudomonadati</taxon>
        <taxon>Pseudomonadota</taxon>
        <taxon>Alphaproteobacteria</taxon>
        <taxon>Caulobacterales</taxon>
        <taxon>Caulobacteraceae</taxon>
        <taxon>Phenylobacterium</taxon>
    </lineage>
</organism>
<evidence type="ECO:0000313" key="5">
    <source>
        <dbReference type="Proteomes" id="UP000247763"/>
    </source>
</evidence>
<dbReference type="InterPro" id="IPR051262">
    <property type="entry name" value="SMP-30/CGR1_Lactonase"/>
</dbReference>
<evidence type="ECO:0000259" key="3">
    <source>
        <dbReference type="Pfam" id="PF08450"/>
    </source>
</evidence>
<dbReference type="OrthoDB" id="30052at2"/>
<reference evidence="5" key="1">
    <citation type="submission" date="2018-05" db="EMBL/GenBank/DDBJ databases">
        <title>Genome sequencing of Phenylobacterium sp. HYN0004.</title>
        <authorList>
            <person name="Yi H."/>
            <person name="Baek C."/>
        </authorList>
    </citation>
    <scope>NUCLEOTIDE SEQUENCE [LARGE SCALE GENOMIC DNA]</scope>
    <source>
        <strain evidence="5">HYN0004</strain>
    </source>
</reference>
<accession>A0A2Z3HQ51</accession>
<feature type="domain" description="SMP-30/Gluconolactonase/LRE-like region" evidence="3">
    <location>
        <begin position="12"/>
        <end position="282"/>
    </location>
</feature>
<feature type="binding site" evidence="2">
    <location>
        <position position="171"/>
    </location>
    <ligand>
        <name>a divalent metal cation</name>
        <dbReference type="ChEBI" id="CHEBI:60240"/>
    </ligand>
</feature>
<keyword evidence="2" id="KW-0862">Zinc</keyword>
<name>A0A2Z3HQ51_9CAUL</name>
<gene>
    <name evidence="4" type="ORF">HYN04_03640</name>
</gene>
<dbReference type="AlphaFoldDB" id="A0A2Z3HQ51"/>
<dbReference type="Gene3D" id="2.120.10.30">
    <property type="entry name" value="TolB, C-terminal domain"/>
    <property type="match status" value="2"/>
</dbReference>
<dbReference type="PANTHER" id="PTHR47572:SF5">
    <property type="entry name" value="BLR2277 PROTEIN"/>
    <property type="match status" value="1"/>
</dbReference>